<organism evidence="3 4">
    <name type="scientific">Lentinula lateritia</name>
    <dbReference type="NCBI Taxonomy" id="40482"/>
    <lineage>
        <taxon>Eukaryota</taxon>
        <taxon>Fungi</taxon>
        <taxon>Dikarya</taxon>
        <taxon>Basidiomycota</taxon>
        <taxon>Agaricomycotina</taxon>
        <taxon>Agaricomycetes</taxon>
        <taxon>Agaricomycetidae</taxon>
        <taxon>Agaricales</taxon>
        <taxon>Marasmiineae</taxon>
        <taxon>Omphalotaceae</taxon>
        <taxon>Lentinula</taxon>
    </lineage>
</organism>
<evidence type="ECO:0000256" key="1">
    <source>
        <dbReference type="SAM" id="MobiDB-lite"/>
    </source>
</evidence>
<feature type="compositionally biased region" description="Polar residues" evidence="1">
    <location>
        <begin position="937"/>
        <end position="956"/>
    </location>
</feature>
<reference evidence="3" key="2">
    <citation type="journal article" date="2023" name="Proc. Natl. Acad. Sci. U.S.A.">
        <title>A global phylogenomic analysis of the shiitake genus Lentinula.</title>
        <authorList>
            <person name="Sierra-Patev S."/>
            <person name="Min B."/>
            <person name="Naranjo-Ortiz M."/>
            <person name="Looney B."/>
            <person name="Konkel Z."/>
            <person name="Slot J.C."/>
            <person name="Sakamoto Y."/>
            <person name="Steenwyk J.L."/>
            <person name="Rokas A."/>
            <person name="Carro J."/>
            <person name="Camarero S."/>
            <person name="Ferreira P."/>
            <person name="Molpeceres G."/>
            <person name="Ruiz-Duenas F.J."/>
            <person name="Serrano A."/>
            <person name="Henrissat B."/>
            <person name="Drula E."/>
            <person name="Hughes K.W."/>
            <person name="Mata J.L."/>
            <person name="Ishikawa N.K."/>
            <person name="Vargas-Isla R."/>
            <person name="Ushijima S."/>
            <person name="Smith C.A."/>
            <person name="Donoghue J."/>
            <person name="Ahrendt S."/>
            <person name="Andreopoulos W."/>
            <person name="He G."/>
            <person name="LaButti K."/>
            <person name="Lipzen A."/>
            <person name="Ng V."/>
            <person name="Riley R."/>
            <person name="Sandor L."/>
            <person name="Barry K."/>
            <person name="Martinez A.T."/>
            <person name="Xiao Y."/>
            <person name="Gibbons J.G."/>
            <person name="Terashima K."/>
            <person name="Grigoriev I.V."/>
            <person name="Hibbett D."/>
        </authorList>
    </citation>
    <scope>NUCLEOTIDE SEQUENCE</scope>
    <source>
        <strain evidence="3">Sp2 HRB7682 ss15</strain>
    </source>
</reference>
<feature type="compositionally biased region" description="Basic and acidic residues" evidence="1">
    <location>
        <begin position="809"/>
        <end position="819"/>
    </location>
</feature>
<feature type="region of interest" description="Disordered" evidence="1">
    <location>
        <begin position="849"/>
        <end position="971"/>
    </location>
</feature>
<dbReference type="InterPro" id="IPR045341">
    <property type="entry name" value="DUF6532"/>
</dbReference>
<feature type="compositionally biased region" description="Acidic residues" evidence="1">
    <location>
        <begin position="314"/>
        <end position="343"/>
    </location>
</feature>
<gene>
    <name evidence="3" type="ORF">C8J55DRAFT_602989</name>
</gene>
<evidence type="ECO:0000259" key="2">
    <source>
        <dbReference type="Pfam" id="PF20149"/>
    </source>
</evidence>
<dbReference type="Pfam" id="PF20149">
    <property type="entry name" value="DUF6532"/>
    <property type="match status" value="1"/>
</dbReference>
<feature type="region of interest" description="Disordered" evidence="1">
    <location>
        <begin position="305"/>
        <end position="347"/>
    </location>
</feature>
<feature type="compositionally biased region" description="Polar residues" evidence="1">
    <location>
        <begin position="504"/>
        <end position="521"/>
    </location>
</feature>
<dbReference type="AlphaFoldDB" id="A0A9W9AYX9"/>
<reference evidence="3" key="1">
    <citation type="submission" date="2022-08" db="EMBL/GenBank/DDBJ databases">
        <authorList>
            <consortium name="DOE Joint Genome Institute"/>
            <person name="Min B."/>
            <person name="Riley R."/>
            <person name="Sierra-Patev S."/>
            <person name="Naranjo-Ortiz M."/>
            <person name="Looney B."/>
            <person name="Konkel Z."/>
            <person name="Slot J.C."/>
            <person name="Sakamoto Y."/>
            <person name="Steenwyk J.L."/>
            <person name="Rokas A."/>
            <person name="Carro J."/>
            <person name="Camarero S."/>
            <person name="Ferreira P."/>
            <person name="Molpeceres G."/>
            <person name="Ruiz-Duenas F.J."/>
            <person name="Serrano A."/>
            <person name="Henrissat B."/>
            <person name="Drula E."/>
            <person name="Hughes K.W."/>
            <person name="Mata J.L."/>
            <person name="Ishikawa N.K."/>
            <person name="Vargas-Isla R."/>
            <person name="Ushijima S."/>
            <person name="Smith C.A."/>
            <person name="Ahrendt S."/>
            <person name="Andreopoulos W."/>
            <person name="He G."/>
            <person name="Labutti K."/>
            <person name="Lipzen A."/>
            <person name="Ng V."/>
            <person name="Sandor L."/>
            <person name="Barry K."/>
            <person name="Martinez A.T."/>
            <person name="Xiao Y."/>
            <person name="Gibbons J.G."/>
            <person name="Terashima K."/>
            <person name="Hibbett D.S."/>
            <person name="Grigoriev I.V."/>
        </authorList>
    </citation>
    <scope>NUCLEOTIDE SEQUENCE</scope>
    <source>
        <strain evidence="3">Sp2 HRB7682 ss15</strain>
    </source>
</reference>
<sequence>MSPPWLIPTLLDRTGEPAFTRMFLNTSSAKLVGNSNPYTCWGAYMFSVCFHYRMHSSSPPDRQRRQCYTGLQGENMANFTTIFQESHHRTEAVASNYLAEDPIGEAWGMEPEPLDKRAYLRQQILISPGVVLARQNVTKGPVAAAAPAYELMEAVLFSLVRQGIKGRNAEELLTKSFIRKLLQAVFDAELKRGPFRKASSYRSSPLLSSYLEALPYTLAHTSIVQDLVAHANKWTKIEASYLLRIAEAQKTLCTTEKSVLEHKILVTKLILELHLHRVKKIHSEDSKASQTIVKMKHILEDIENKDLSLPSMEPDNDVSEDFEEDLDELDTDEERPEPEPESNDFDKDTHTKITYYEDGKEPIPTVRFWFFFVSPSLLCFQRTSKRTNKGTGGHATQMLQAADKISLAQTSSTRLPNAIFPEDASPNPMAPPASKSKKPRTKASKKKEVPAVSASPMSGYPAPPIQTARRVPKPSTASIQEVVLRDGPDADRVAFFKGWTPQESNRLSLSQESLAPSQESNHLMPPRESNHLASLQGGLAAPLPYPAHGLPVPPQESNRLTPLRGGLASSLPYSVHGSEGFERGNFDREGYRGGFTPSTINSGTGDNMGYGGHSERSYGGGKGDYFEGRGAYGGNRADTYGDYRYDESTRVGGNYQRDRDIRGGEGNTGYQDYHQDSDMRYSEYRQEQDRYSWNGFTYNGNAGATWDRGMENGNMASMGSGKLEGHWRYQSSLIHGKIEGPPQYARVVPQEQERIAQSQDSLAERKMQQEYDQDLLPTRKHAPKPPDSEALKVHARSQKTPSDDEMEEAERAEFEHDPEANEDEEDDSPNYTEDLPITSRQRYASVVPAAGWNSQKGPLNISTGPSRSVSQSSQLFSQSVSQSSAQSHLQSALQSRLQSASQSHLQSASQSYPVSRSASHPISLLPTRPASPDLVGNFSTNISSETPADLSSNAKGSRNKGKKPASTDPTKLSFYPAQVRKVISIAQSNMHRAMVLEAPFLTMENHEKLISDCLESAIKDRGDKGLLVEDGYIEEHQADIITFLYKSQSSYRNTLRRMAEPMVISHYSLPLPASREPISGFNSDQLNELTTEYIKELLTTSAFLQYGRDNRVNNFSHPCLKEVVKVLFYTSNKALAKTFPNDFKAEVPHGALVLAAMLIRYCLSKYKDGAIPKKLEFTTSANVAYHKLYSDMITDILGEPYHSSKFKQNSRSWALSFSMEANLDKGKGVAHTSHIDIS</sequence>
<feature type="domain" description="DUF6532" evidence="2">
    <location>
        <begin position="986"/>
        <end position="1188"/>
    </location>
</feature>
<feature type="region of interest" description="Disordered" evidence="1">
    <location>
        <begin position="417"/>
        <end position="475"/>
    </location>
</feature>
<feature type="region of interest" description="Disordered" evidence="1">
    <location>
        <begin position="653"/>
        <end position="674"/>
    </location>
</feature>
<evidence type="ECO:0000313" key="3">
    <source>
        <dbReference type="EMBL" id="KAJ4493088.1"/>
    </source>
</evidence>
<feature type="compositionally biased region" description="Basic residues" evidence="1">
    <location>
        <begin position="435"/>
        <end position="445"/>
    </location>
</feature>
<name>A0A9W9AYX9_9AGAR</name>
<comment type="caution">
    <text evidence="3">The sequence shown here is derived from an EMBL/GenBank/DDBJ whole genome shotgun (WGS) entry which is preliminary data.</text>
</comment>
<accession>A0A9W9AYX9</accession>
<proteinExistence type="predicted"/>
<dbReference type="EMBL" id="JANVFS010000004">
    <property type="protein sequence ID" value="KAJ4493088.1"/>
    <property type="molecule type" value="Genomic_DNA"/>
</dbReference>
<dbReference type="Proteomes" id="UP001150238">
    <property type="component" value="Unassembled WGS sequence"/>
</dbReference>
<feature type="region of interest" description="Disordered" evidence="1">
    <location>
        <begin position="504"/>
        <end position="530"/>
    </location>
</feature>
<feature type="region of interest" description="Disordered" evidence="1">
    <location>
        <begin position="774"/>
        <end position="836"/>
    </location>
</feature>
<evidence type="ECO:0000313" key="4">
    <source>
        <dbReference type="Proteomes" id="UP001150238"/>
    </source>
</evidence>
<protein>
    <recommendedName>
        <fullName evidence="2">DUF6532 domain-containing protein</fullName>
    </recommendedName>
</protein>
<feature type="compositionally biased region" description="Polar residues" evidence="1">
    <location>
        <begin position="852"/>
        <end position="865"/>
    </location>
</feature>
<feature type="compositionally biased region" description="Low complexity" evidence="1">
    <location>
        <begin position="866"/>
        <end position="911"/>
    </location>
</feature>